<dbReference type="CDD" id="cd17319">
    <property type="entry name" value="MFS_ExuT_GudP_like"/>
    <property type="match status" value="1"/>
</dbReference>
<accession>A0ABT1VVM9</accession>
<dbReference type="PANTHER" id="PTHR11662">
    <property type="entry name" value="SOLUTE CARRIER FAMILY 17"/>
    <property type="match status" value="1"/>
</dbReference>
<feature type="transmembrane region" description="Helical" evidence="5">
    <location>
        <begin position="309"/>
        <end position="328"/>
    </location>
</feature>
<feature type="transmembrane region" description="Helical" evidence="5">
    <location>
        <begin position="334"/>
        <end position="354"/>
    </location>
</feature>
<keyword evidence="2 5" id="KW-0812">Transmembrane</keyword>
<reference evidence="7 8" key="1">
    <citation type="submission" date="2022-06" db="EMBL/GenBank/DDBJ databases">
        <title>Rhizosaccharibacter gen. nov. sp. nov. KSS12, endophytic bacteria isolated from sugarcane.</title>
        <authorList>
            <person name="Pitiwittayakul N."/>
        </authorList>
    </citation>
    <scope>NUCLEOTIDE SEQUENCE [LARGE SCALE GENOMIC DNA]</scope>
    <source>
        <strain evidence="7 8">KSS12</strain>
    </source>
</reference>
<dbReference type="PROSITE" id="PS50850">
    <property type="entry name" value="MFS"/>
    <property type="match status" value="1"/>
</dbReference>
<keyword evidence="4 5" id="KW-0472">Membrane</keyword>
<protein>
    <submittedName>
        <fullName evidence="7">MFS transporter</fullName>
    </submittedName>
</protein>
<evidence type="ECO:0000256" key="2">
    <source>
        <dbReference type="ARBA" id="ARBA00022692"/>
    </source>
</evidence>
<dbReference type="InterPro" id="IPR011701">
    <property type="entry name" value="MFS"/>
</dbReference>
<name>A0ABT1VVM9_9PROT</name>
<evidence type="ECO:0000256" key="3">
    <source>
        <dbReference type="ARBA" id="ARBA00022989"/>
    </source>
</evidence>
<feature type="transmembrane region" description="Helical" evidence="5">
    <location>
        <begin position="399"/>
        <end position="419"/>
    </location>
</feature>
<evidence type="ECO:0000313" key="7">
    <source>
        <dbReference type="EMBL" id="MCQ8240400.1"/>
    </source>
</evidence>
<evidence type="ECO:0000256" key="1">
    <source>
        <dbReference type="ARBA" id="ARBA00004141"/>
    </source>
</evidence>
<dbReference type="Pfam" id="PF07690">
    <property type="entry name" value="MFS_1"/>
    <property type="match status" value="1"/>
</dbReference>
<gene>
    <name evidence="7" type="ORF">NFI88_06025</name>
</gene>
<evidence type="ECO:0000256" key="5">
    <source>
        <dbReference type="SAM" id="Phobius"/>
    </source>
</evidence>
<dbReference type="Gene3D" id="1.20.1250.20">
    <property type="entry name" value="MFS general substrate transporter like domains"/>
    <property type="match status" value="2"/>
</dbReference>
<dbReference type="RefSeq" id="WP_422919126.1">
    <property type="nucleotide sequence ID" value="NZ_JAMZEJ010000003.1"/>
</dbReference>
<proteinExistence type="predicted"/>
<dbReference type="SUPFAM" id="SSF103473">
    <property type="entry name" value="MFS general substrate transporter"/>
    <property type="match status" value="1"/>
</dbReference>
<keyword evidence="8" id="KW-1185">Reference proteome</keyword>
<feature type="domain" description="Major facilitator superfamily (MFS) profile" evidence="6">
    <location>
        <begin position="18"/>
        <end position="424"/>
    </location>
</feature>
<feature type="transmembrane region" description="Helical" evidence="5">
    <location>
        <begin position="52"/>
        <end position="72"/>
    </location>
</feature>
<organism evidence="7 8">
    <name type="scientific">Rhizosaccharibacter radicis</name>
    <dbReference type="NCBI Taxonomy" id="2782605"/>
    <lineage>
        <taxon>Bacteria</taxon>
        <taxon>Pseudomonadati</taxon>
        <taxon>Pseudomonadota</taxon>
        <taxon>Alphaproteobacteria</taxon>
        <taxon>Acetobacterales</taxon>
        <taxon>Acetobacteraceae</taxon>
        <taxon>Rhizosaccharibacter</taxon>
    </lineage>
</organism>
<dbReference type="InterPro" id="IPR050382">
    <property type="entry name" value="MFS_Na/Anion_cotransporter"/>
</dbReference>
<feature type="transmembrane region" description="Helical" evidence="5">
    <location>
        <begin position="84"/>
        <end position="102"/>
    </location>
</feature>
<dbReference type="InterPro" id="IPR020846">
    <property type="entry name" value="MFS_dom"/>
</dbReference>
<evidence type="ECO:0000259" key="6">
    <source>
        <dbReference type="PROSITE" id="PS50850"/>
    </source>
</evidence>
<evidence type="ECO:0000313" key="8">
    <source>
        <dbReference type="Proteomes" id="UP001524547"/>
    </source>
</evidence>
<comment type="subcellular location">
    <subcellularLocation>
        <location evidence="1">Membrane</location>
        <topology evidence="1">Multi-pass membrane protein</topology>
    </subcellularLocation>
</comment>
<keyword evidence="3 5" id="KW-1133">Transmembrane helix</keyword>
<dbReference type="Proteomes" id="UP001524547">
    <property type="component" value="Unassembled WGS sequence"/>
</dbReference>
<feature type="transmembrane region" description="Helical" evidence="5">
    <location>
        <begin position="268"/>
        <end position="288"/>
    </location>
</feature>
<dbReference type="InterPro" id="IPR036259">
    <property type="entry name" value="MFS_trans_sf"/>
</dbReference>
<feature type="transmembrane region" description="Helical" evidence="5">
    <location>
        <begin position="235"/>
        <end position="256"/>
    </location>
</feature>
<dbReference type="EMBL" id="JAMZEJ010000003">
    <property type="protein sequence ID" value="MCQ8240400.1"/>
    <property type="molecule type" value="Genomic_DNA"/>
</dbReference>
<sequence length="429" mass="45128">MADVGPPEVFLPPQRWRMIGLCFAATTINYVDRATVAVAAPFMVHDLGIGPGVMGLLLGAFFWSYALMQLPAGLLVDRWGARRVYAASVAWWSVCTALTALVRGPWSIFGLRLALGVGEAGAYPSNARVAASWFPTRERGLAAGIFDSGSRAGSALALPVVAALVFAVGWRGAFVVAGSLGLAWTLVWLHVYREPEHHRGVTPAALARLRAGQPDSQAAAAPPTPLRALLRHRTVWGMMLGFFCLNFVFYFYSTWFPTYLVQARGFSLKALGVLGMLPGLVAIPAAWIGGWTSDRLFRIGWSLTAARKTCLVGGLLLSSVIALAALVPSDGWCLVLFCIAYAGIAFAGANIWSLPADMAPGAHDVATLSGIQNGAANLAGLVTAGFTGLMVAWSGGSFVVPLLAAGGFCLLGAVTYLVVVGRVGPLPGR</sequence>
<feature type="transmembrane region" description="Helical" evidence="5">
    <location>
        <begin position="156"/>
        <end position="189"/>
    </location>
</feature>
<feature type="transmembrane region" description="Helical" evidence="5">
    <location>
        <begin position="375"/>
        <end position="393"/>
    </location>
</feature>
<dbReference type="PANTHER" id="PTHR11662:SF399">
    <property type="entry name" value="FI19708P1-RELATED"/>
    <property type="match status" value="1"/>
</dbReference>
<evidence type="ECO:0000256" key="4">
    <source>
        <dbReference type="ARBA" id="ARBA00023136"/>
    </source>
</evidence>
<comment type="caution">
    <text evidence="7">The sequence shown here is derived from an EMBL/GenBank/DDBJ whole genome shotgun (WGS) entry which is preliminary data.</text>
</comment>